<dbReference type="EMBL" id="CAKXAJ010024949">
    <property type="protein sequence ID" value="CAH2233230.1"/>
    <property type="molecule type" value="Genomic_DNA"/>
</dbReference>
<keyword evidence="2" id="KW-1185">Reference proteome</keyword>
<sequence length="86" mass="9315">MAKKSSVAASANIYAREALPNGTLWLGAFSAAQYRSDVHAAVYRCRAAGTVGTVLSRDMRLEAGGPTIFEEFPRFLQAHSNNALKR</sequence>
<gene>
    <name evidence="1" type="primary">jg20121</name>
    <name evidence="1" type="ORF">PAEG_LOCUS11352</name>
</gene>
<dbReference type="Proteomes" id="UP000838756">
    <property type="component" value="Unassembled WGS sequence"/>
</dbReference>
<evidence type="ECO:0000313" key="2">
    <source>
        <dbReference type="Proteomes" id="UP000838756"/>
    </source>
</evidence>
<comment type="caution">
    <text evidence="1">The sequence shown here is derived from an EMBL/GenBank/DDBJ whole genome shotgun (WGS) entry which is preliminary data.</text>
</comment>
<evidence type="ECO:0000313" key="1">
    <source>
        <dbReference type="EMBL" id="CAH2233230.1"/>
    </source>
</evidence>
<organism evidence="1 2">
    <name type="scientific">Pararge aegeria aegeria</name>
    <dbReference type="NCBI Taxonomy" id="348720"/>
    <lineage>
        <taxon>Eukaryota</taxon>
        <taxon>Metazoa</taxon>
        <taxon>Ecdysozoa</taxon>
        <taxon>Arthropoda</taxon>
        <taxon>Hexapoda</taxon>
        <taxon>Insecta</taxon>
        <taxon>Pterygota</taxon>
        <taxon>Neoptera</taxon>
        <taxon>Endopterygota</taxon>
        <taxon>Lepidoptera</taxon>
        <taxon>Glossata</taxon>
        <taxon>Ditrysia</taxon>
        <taxon>Papilionoidea</taxon>
        <taxon>Nymphalidae</taxon>
        <taxon>Satyrinae</taxon>
        <taxon>Satyrini</taxon>
        <taxon>Parargina</taxon>
        <taxon>Pararge</taxon>
    </lineage>
</organism>
<reference evidence="1" key="1">
    <citation type="submission" date="2022-03" db="EMBL/GenBank/DDBJ databases">
        <authorList>
            <person name="Lindestad O."/>
        </authorList>
    </citation>
    <scope>NUCLEOTIDE SEQUENCE</scope>
</reference>
<name>A0A8S4RA23_9NEOP</name>
<protein>
    <submittedName>
        <fullName evidence="1">Jg20121 protein</fullName>
    </submittedName>
</protein>
<dbReference type="OrthoDB" id="5969272at2759"/>
<dbReference type="AlphaFoldDB" id="A0A8S4RA23"/>
<proteinExistence type="predicted"/>
<accession>A0A8S4RA23</accession>